<name>A0A158EB37_9BURK</name>
<feature type="domain" description="SnoaL-like" evidence="1">
    <location>
        <begin position="8"/>
        <end position="117"/>
    </location>
</feature>
<gene>
    <name evidence="2" type="ORF">AWB78_06795</name>
</gene>
<dbReference type="Pfam" id="PF12680">
    <property type="entry name" value="SnoaL_2"/>
    <property type="match status" value="1"/>
</dbReference>
<dbReference type="InterPro" id="IPR032710">
    <property type="entry name" value="NTF2-like_dom_sf"/>
</dbReference>
<comment type="caution">
    <text evidence="2">The sequence shown here is derived from an EMBL/GenBank/DDBJ whole genome shotgun (WGS) entry which is preliminary data.</text>
</comment>
<protein>
    <submittedName>
        <fullName evidence="2">SnoaL-like domain protein</fullName>
    </submittedName>
</protein>
<dbReference type="InterPro" id="IPR037401">
    <property type="entry name" value="SnoaL-like"/>
</dbReference>
<dbReference type="SUPFAM" id="SSF54427">
    <property type="entry name" value="NTF2-like"/>
    <property type="match status" value="1"/>
</dbReference>
<dbReference type="EMBL" id="FCOX02000059">
    <property type="protein sequence ID" value="SAL04092.1"/>
    <property type="molecule type" value="Genomic_DNA"/>
</dbReference>
<organism evidence="2 3">
    <name type="scientific">Caballeronia calidae</name>
    <dbReference type="NCBI Taxonomy" id="1777139"/>
    <lineage>
        <taxon>Bacteria</taxon>
        <taxon>Pseudomonadati</taxon>
        <taxon>Pseudomonadota</taxon>
        <taxon>Betaproteobacteria</taxon>
        <taxon>Burkholderiales</taxon>
        <taxon>Burkholderiaceae</taxon>
        <taxon>Caballeronia</taxon>
    </lineage>
</organism>
<evidence type="ECO:0000313" key="3">
    <source>
        <dbReference type="Proteomes" id="UP000071859"/>
    </source>
</evidence>
<dbReference type="AlphaFoldDB" id="A0A158EB37"/>
<dbReference type="PANTHER" id="PTHR41252">
    <property type="entry name" value="BLR2505 PROTEIN"/>
    <property type="match status" value="1"/>
</dbReference>
<evidence type="ECO:0000313" key="2">
    <source>
        <dbReference type="EMBL" id="SAL04092.1"/>
    </source>
</evidence>
<proteinExistence type="predicted"/>
<dbReference type="Gene3D" id="3.10.450.50">
    <property type="match status" value="1"/>
</dbReference>
<keyword evidence="3" id="KW-1185">Reference proteome</keyword>
<sequence length="127" mass="14424">MPNAMNVVNEVYSAFRRGDVAGVMKLVSDEVDWRVVAGPSSLPYATTCRTCEEVGCYLEDLLAAEEIVQFEPREYIDAGNKIVVVGFVEVVIKETKKRFESEWVHIFTVEDDKITRWLEFFDTAAHG</sequence>
<dbReference type="Proteomes" id="UP000071859">
    <property type="component" value="Unassembled WGS sequence"/>
</dbReference>
<reference evidence="2" key="1">
    <citation type="submission" date="2016-01" db="EMBL/GenBank/DDBJ databases">
        <authorList>
            <person name="Peeters C."/>
        </authorList>
    </citation>
    <scope>NUCLEOTIDE SEQUENCE</scope>
    <source>
        <strain evidence="2">LMG 29321</strain>
    </source>
</reference>
<dbReference type="OrthoDB" id="283154at2"/>
<evidence type="ECO:0000259" key="1">
    <source>
        <dbReference type="Pfam" id="PF12680"/>
    </source>
</evidence>
<dbReference type="RefSeq" id="WP_062610881.1">
    <property type="nucleotide sequence ID" value="NZ_FCOX02000059.1"/>
</dbReference>
<dbReference type="PANTHER" id="PTHR41252:SF1">
    <property type="entry name" value="BLR2505 PROTEIN"/>
    <property type="match status" value="1"/>
</dbReference>
<accession>A0A158EB37</accession>